<dbReference type="WBParaSite" id="jg1976">
    <property type="protein sequence ID" value="jg1976"/>
    <property type="gene ID" value="jg1976"/>
</dbReference>
<dbReference type="Proteomes" id="UP000887574">
    <property type="component" value="Unplaced"/>
</dbReference>
<protein>
    <submittedName>
        <fullName evidence="3">Uncharacterized protein</fullName>
    </submittedName>
</protein>
<dbReference type="PANTHER" id="PTHR43628:SF1">
    <property type="entry name" value="CHITIN SYNTHASE REGULATORY FACTOR 2-RELATED"/>
    <property type="match status" value="1"/>
</dbReference>
<dbReference type="InterPro" id="IPR052945">
    <property type="entry name" value="Mitotic_Regulator"/>
</dbReference>
<dbReference type="Gene3D" id="1.25.40.10">
    <property type="entry name" value="Tetratricopeptide repeat domain"/>
    <property type="match status" value="3"/>
</dbReference>
<evidence type="ECO:0000256" key="1">
    <source>
        <dbReference type="PROSITE-ProRule" id="PRU00339"/>
    </source>
</evidence>
<proteinExistence type="predicted"/>
<feature type="repeat" description="TPR" evidence="1">
    <location>
        <begin position="35"/>
        <end position="68"/>
    </location>
</feature>
<dbReference type="SUPFAM" id="SSF48452">
    <property type="entry name" value="TPR-like"/>
    <property type="match status" value="1"/>
</dbReference>
<dbReference type="SUPFAM" id="SSF81901">
    <property type="entry name" value="HCP-like"/>
    <property type="match status" value="1"/>
</dbReference>
<name>A0A915DGX7_9BILA</name>
<organism evidence="2 3">
    <name type="scientific">Ditylenchus dipsaci</name>
    <dbReference type="NCBI Taxonomy" id="166011"/>
    <lineage>
        <taxon>Eukaryota</taxon>
        <taxon>Metazoa</taxon>
        <taxon>Ecdysozoa</taxon>
        <taxon>Nematoda</taxon>
        <taxon>Chromadorea</taxon>
        <taxon>Rhabditida</taxon>
        <taxon>Tylenchina</taxon>
        <taxon>Tylenchomorpha</taxon>
        <taxon>Sphaerularioidea</taxon>
        <taxon>Anguinidae</taxon>
        <taxon>Anguininae</taxon>
        <taxon>Ditylenchus</taxon>
    </lineage>
</organism>
<evidence type="ECO:0000313" key="3">
    <source>
        <dbReference type="WBParaSite" id="jg1976"/>
    </source>
</evidence>
<dbReference type="AlphaFoldDB" id="A0A915DGX7"/>
<keyword evidence="2" id="KW-1185">Reference proteome</keyword>
<dbReference type="SMART" id="SM00028">
    <property type="entry name" value="TPR"/>
    <property type="match status" value="1"/>
</dbReference>
<dbReference type="SMART" id="SM00671">
    <property type="entry name" value="SEL1"/>
    <property type="match status" value="5"/>
</dbReference>
<dbReference type="InterPro" id="IPR006597">
    <property type="entry name" value="Sel1-like"/>
</dbReference>
<sequence length="696" mass="78239">MKKLYVNGGEKNFDEEAAQLKARADKCFQEKTYLVEGYYRLGRAQFEIGKLEKAKTSLTTALALNPSNKQVQIELSNVEYELGKQVRNDDFHRVLPTEEEQYEMASSRLGISIRWYASWSSPPDGSGGVKQDYAKAANYYAKAATGGNPEGMYNLALLYARGLGVKRDLKISLMWLNKAAEMPTNTMFGKVGIAEAQHALGLRYENGEGVPRNLKLAVEWYQKAVNNNYGPSTNILGLLYQNGTGVKRSLETAFMHLKMTAQQNDVPAMLNLADCYFGARGTGSIFPLDEDIQQGMVWLQRAASLGNVEAANRLEHLKQSPKAILDLQVQSMSPLLPPESDLLNCKEHFGVVNERAKQGSVTAARVLKIWEHMKSAMTAFKNKDHAKLVAELSAAIHLDQQNVKIPELFHGVIDRRILSHPDELEVNTCYVHLNTRGSRKGRLGESPILSKFPSDPFFLEIAILSETLQGDHKNALELVELVLKLYKALADNFYYIKGTIYARMDEPSKIEREEMIKSFDAFLSVAAKDHPKVPCAYYRKALYHLANKDQQQFFACYKAGNPKNKFSESSTSKLLLSDPHRRLLLVKSRQLFADMEDKKYPLSPVTLATPKLSAQPPSLVSLKPITLKDMDAAKDHVYGGYVLQLKVINWPHTINAVFLQVSDETDSVQKMAIYNWPNTANKQELMKHFHPTEPCP</sequence>
<dbReference type="InterPro" id="IPR019734">
    <property type="entry name" value="TPR_rpt"/>
</dbReference>
<keyword evidence="1" id="KW-0802">TPR repeat</keyword>
<dbReference type="PROSITE" id="PS50005">
    <property type="entry name" value="TPR"/>
    <property type="match status" value="1"/>
</dbReference>
<evidence type="ECO:0000313" key="2">
    <source>
        <dbReference type="Proteomes" id="UP000887574"/>
    </source>
</evidence>
<dbReference type="PANTHER" id="PTHR43628">
    <property type="entry name" value="ACTIVATOR OF C KINASE PROTEIN 1-RELATED"/>
    <property type="match status" value="1"/>
</dbReference>
<reference evidence="3" key="1">
    <citation type="submission" date="2022-11" db="UniProtKB">
        <authorList>
            <consortium name="WormBaseParasite"/>
        </authorList>
    </citation>
    <scope>IDENTIFICATION</scope>
</reference>
<dbReference type="InterPro" id="IPR011990">
    <property type="entry name" value="TPR-like_helical_dom_sf"/>
</dbReference>
<dbReference type="Pfam" id="PF08238">
    <property type="entry name" value="Sel1"/>
    <property type="match status" value="5"/>
</dbReference>
<accession>A0A915DGX7</accession>